<dbReference type="InterPro" id="IPR035908">
    <property type="entry name" value="F0_ATP_A_sf"/>
</dbReference>
<accession>A0A0R2RKK1</accession>
<keyword evidence="11" id="KW-1003">Cell membrane</keyword>
<evidence type="ECO:0000313" key="14">
    <source>
        <dbReference type="Proteomes" id="UP000051269"/>
    </source>
</evidence>
<feature type="transmembrane region" description="Helical" evidence="11">
    <location>
        <begin position="36"/>
        <end position="53"/>
    </location>
</feature>
<dbReference type="InterPro" id="IPR000568">
    <property type="entry name" value="ATP_synth_F0_asu"/>
</dbReference>
<dbReference type="CDD" id="cd00310">
    <property type="entry name" value="ATP-synt_Fo_a_6"/>
    <property type="match status" value="1"/>
</dbReference>
<keyword evidence="4 11" id="KW-0138">CF(0)</keyword>
<dbReference type="PANTHER" id="PTHR42823">
    <property type="entry name" value="ATP SYNTHASE SUBUNIT A, CHLOROPLASTIC"/>
    <property type="match status" value="1"/>
</dbReference>
<dbReference type="GO" id="GO:0045259">
    <property type="term" value="C:proton-transporting ATP synthase complex"/>
    <property type="evidence" value="ECO:0007669"/>
    <property type="project" value="UniProtKB-KW"/>
</dbReference>
<keyword evidence="8 11" id="KW-0406">Ion transport</keyword>
<evidence type="ECO:0000256" key="5">
    <source>
        <dbReference type="ARBA" id="ARBA00022692"/>
    </source>
</evidence>
<dbReference type="HAMAP" id="MF_01393">
    <property type="entry name" value="ATP_synth_a_bact"/>
    <property type="match status" value="1"/>
</dbReference>
<organism evidence="13 14">
    <name type="scientific">Verrucomicrobia subdivision 6 bacterium BACL9 MAG-120507-bin52</name>
    <dbReference type="NCBI Taxonomy" id="1655590"/>
    <lineage>
        <taxon>Bacteria</taxon>
        <taxon>Pseudomonadati</taxon>
        <taxon>Verrucomicrobiota</taxon>
        <taxon>Verrucomicrobiia</taxon>
        <taxon>Verrucomicrobiales</taxon>
        <taxon>Verrucomicrobia subdivision 6</taxon>
    </lineage>
</organism>
<keyword evidence="3 11" id="KW-0813">Transport</keyword>
<evidence type="ECO:0000256" key="8">
    <source>
        <dbReference type="ARBA" id="ARBA00023065"/>
    </source>
</evidence>
<evidence type="ECO:0000256" key="11">
    <source>
        <dbReference type="HAMAP-Rule" id="MF_01393"/>
    </source>
</evidence>
<evidence type="ECO:0000256" key="9">
    <source>
        <dbReference type="ARBA" id="ARBA00023136"/>
    </source>
</evidence>
<comment type="caution">
    <text evidence="13">The sequence shown here is derived from an EMBL/GenBank/DDBJ whole genome shotgun (WGS) entry which is preliminary data.</text>
</comment>
<evidence type="ECO:0000256" key="1">
    <source>
        <dbReference type="ARBA" id="ARBA00004141"/>
    </source>
</evidence>
<dbReference type="Proteomes" id="UP000051269">
    <property type="component" value="Unassembled WGS sequence"/>
</dbReference>
<dbReference type="AlphaFoldDB" id="A0A0R2RKK1"/>
<feature type="transmembrane region" description="Helical" evidence="11">
    <location>
        <begin position="243"/>
        <end position="270"/>
    </location>
</feature>
<dbReference type="Pfam" id="PF00119">
    <property type="entry name" value="ATP-synt_A"/>
    <property type="match status" value="1"/>
</dbReference>
<dbReference type="Gene3D" id="1.20.120.220">
    <property type="entry name" value="ATP synthase, F0 complex, subunit A"/>
    <property type="match status" value="1"/>
</dbReference>
<evidence type="ECO:0000256" key="10">
    <source>
        <dbReference type="ARBA" id="ARBA00023310"/>
    </source>
</evidence>
<feature type="transmembrane region" description="Helical" evidence="11">
    <location>
        <begin position="185"/>
        <end position="207"/>
    </location>
</feature>
<evidence type="ECO:0000256" key="4">
    <source>
        <dbReference type="ARBA" id="ARBA00022547"/>
    </source>
</evidence>
<keyword evidence="9 11" id="KW-0472">Membrane</keyword>
<comment type="subcellular location">
    <subcellularLocation>
        <location evidence="11 12">Cell membrane</location>
        <topology evidence="11 12">Multi-pass membrane protein</topology>
    </subcellularLocation>
    <subcellularLocation>
        <location evidence="1">Membrane</location>
        <topology evidence="1">Multi-pass membrane protein</topology>
    </subcellularLocation>
</comment>
<keyword evidence="5 11" id="KW-0812">Transmembrane</keyword>
<gene>
    <name evidence="11" type="primary">atpB</name>
    <name evidence="13" type="ORF">ABR82_07535</name>
</gene>
<keyword evidence="10 11" id="KW-0066">ATP synthesis</keyword>
<reference evidence="13 14" key="1">
    <citation type="submission" date="2015-10" db="EMBL/GenBank/DDBJ databases">
        <title>Metagenome-Assembled Genomes uncover a global brackish microbiome.</title>
        <authorList>
            <person name="Hugerth L.W."/>
            <person name="Larsson J."/>
            <person name="Alneberg J."/>
            <person name="Lindh M.V."/>
            <person name="Legrand C."/>
            <person name="Pinhassi J."/>
            <person name="Andersson A.F."/>
        </authorList>
    </citation>
    <scope>NUCLEOTIDE SEQUENCE [LARGE SCALE GENOMIC DNA]</scope>
    <source>
        <strain evidence="13">BACL18 MAG-120507-bin52</strain>
    </source>
</reference>
<feature type="transmembrane region" description="Helical" evidence="11">
    <location>
        <begin position="144"/>
        <end position="164"/>
    </location>
</feature>
<evidence type="ECO:0000256" key="3">
    <source>
        <dbReference type="ARBA" id="ARBA00022448"/>
    </source>
</evidence>
<dbReference type="InterPro" id="IPR045082">
    <property type="entry name" value="ATP_syn_F0_a_bact/chloroplast"/>
</dbReference>
<dbReference type="GO" id="GO:0005886">
    <property type="term" value="C:plasma membrane"/>
    <property type="evidence" value="ECO:0007669"/>
    <property type="project" value="UniProtKB-SubCell"/>
</dbReference>
<name>A0A0R2RKK1_9BACT</name>
<dbReference type="PANTHER" id="PTHR42823:SF3">
    <property type="entry name" value="ATP SYNTHASE SUBUNIT A, CHLOROPLASTIC"/>
    <property type="match status" value="1"/>
</dbReference>
<dbReference type="GO" id="GO:0046933">
    <property type="term" value="F:proton-transporting ATP synthase activity, rotational mechanism"/>
    <property type="evidence" value="ECO:0007669"/>
    <property type="project" value="UniProtKB-UniRule"/>
</dbReference>
<evidence type="ECO:0000313" key="13">
    <source>
        <dbReference type="EMBL" id="KRO63188.1"/>
    </source>
</evidence>
<dbReference type="EMBL" id="LIBO01000004">
    <property type="protein sequence ID" value="KRO63188.1"/>
    <property type="molecule type" value="Genomic_DNA"/>
</dbReference>
<keyword evidence="7 11" id="KW-1133">Transmembrane helix</keyword>
<dbReference type="GO" id="GO:0042777">
    <property type="term" value="P:proton motive force-driven plasma membrane ATP synthesis"/>
    <property type="evidence" value="ECO:0007669"/>
    <property type="project" value="TreeGrafter"/>
</dbReference>
<evidence type="ECO:0000256" key="6">
    <source>
        <dbReference type="ARBA" id="ARBA00022781"/>
    </source>
</evidence>
<evidence type="ECO:0000256" key="12">
    <source>
        <dbReference type="RuleBase" id="RU000483"/>
    </source>
</evidence>
<dbReference type="NCBIfam" id="TIGR01131">
    <property type="entry name" value="ATP_synt_6_or_A"/>
    <property type="match status" value="1"/>
</dbReference>
<comment type="function">
    <text evidence="11 12">Key component of the proton channel; it plays a direct role in the translocation of protons across the membrane.</text>
</comment>
<dbReference type="SUPFAM" id="SSF81336">
    <property type="entry name" value="F1F0 ATP synthase subunit A"/>
    <property type="match status" value="1"/>
</dbReference>
<sequence length="279" mass="29642">MLWILPFASASSGAPVPAAATTFFQIGPLPVTSSMVALWGVALGILLVVGIGTRKMALIPSGAQNFVEAVVDAVRGMIAGLLEPKVVGWAFPLIATYFIFIAVSNLVDLLPGVGSIGYGQPKAGLPFAVDHVERPFLRPPTADANLTVSMAVIYFVMSTLWAIWYNGPLGLVKHIFGVKGKIGGFLLLPMTVIFAVVGVVELISILIRPVSLSMRLYGNVYGGESVLTLMLKMLPFGIAAVPFYFLELIVCLVQAIVFTMLCVAFTATLCSHSEEEGGH</sequence>
<evidence type="ECO:0000256" key="7">
    <source>
        <dbReference type="ARBA" id="ARBA00022989"/>
    </source>
</evidence>
<keyword evidence="6 11" id="KW-0375">Hydrogen ion transport</keyword>
<protein>
    <recommendedName>
        <fullName evidence="11 12">ATP synthase subunit a</fullName>
    </recommendedName>
    <alternativeName>
        <fullName evidence="11">ATP synthase F0 sector subunit a</fullName>
    </alternativeName>
    <alternativeName>
        <fullName evidence="11">F-ATPase subunit 6</fullName>
    </alternativeName>
</protein>
<proteinExistence type="inferred from homology"/>
<dbReference type="PROSITE" id="PS00449">
    <property type="entry name" value="ATPASE_A"/>
    <property type="match status" value="1"/>
</dbReference>
<evidence type="ECO:0000256" key="2">
    <source>
        <dbReference type="ARBA" id="ARBA00006810"/>
    </source>
</evidence>
<dbReference type="InterPro" id="IPR023011">
    <property type="entry name" value="ATP_synth_F0_asu_AS"/>
</dbReference>
<comment type="similarity">
    <text evidence="2 11 12">Belongs to the ATPase A chain family.</text>
</comment>
<feature type="transmembrane region" description="Helical" evidence="11">
    <location>
        <begin position="86"/>
        <end position="107"/>
    </location>
</feature>